<gene>
    <name evidence="2" type="ORF">FM119_04870</name>
</gene>
<dbReference type="GO" id="GO:0045127">
    <property type="term" value="F:N-acetylglucosamine kinase activity"/>
    <property type="evidence" value="ECO:0007669"/>
    <property type="project" value="UniProtKB-EC"/>
</dbReference>
<dbReference type="SUPFAM" id="SSF53067">
    <property type="entry name" value="Actin-like ATPase domain"/>
    <property type="match status" value="1"/>
</dbReference>
<evidence type="ECO:0000313" key="3">
    <source>
        <dbReference type="Proteomes" id="UP000196778"/>
    </source>
</evidence>
<organism evidence="2 3">
    <name type="scientific">Mycetocola reblochoni REB411</name>
    <dbReference type="NCBI Taxonomy" id="1255698"/>
    <lineage>
        <taxon>Bacteria</taxon>
        <taxon>Bacillati</taxon>
        <taxon>Actinomycetota</taxon>
        <taxon>Actinomycetes</taxon>
        <taxon>Micrococcales</taxon>
        <taxon>Microbacteriaceae</taxon>
        <taxon>Mycetocola</taxon>
    </lineage>
</organism>
<comment type="similarity">
    <text evidence="1">Belongs to the ROK (NagC/XylR) family.</text>
</comment>
<keyword evidence="2" id="KW-0808">Transferase</keyword>
<dbReference type="Gene3D" id="3.30.420.40">
    <property type="match status" value="2"/>
</dbReference>
<keyword evidence="3" id="KW-1185">Reference proteome</keyword>
<accession>A0A1R4J2Q1</accession>
<dbReference type="AlphaFoldDB" id="A0A1R4J2Q1"/>
<proteinExistence type="inferred from homology"/>
<dbReference type="PANTHER" id="PTHR18964:SF149">
    <property type="entry name" value="BIFUNCTIONAL UDP-N-ACETYLGLUCOSAMINE 2-EPIMERASE_N-ACETYLMANNOSAMINE KINASE"/>
    <property type="match status" value="1"/>
</dbReference>
<dbReference type="Proteomes" id="UP000196778">
    <property type="component" value="Unassembled WGS sequence"/>
</dbReference>
<keyword evidence="2" id="KW-0418">Kinase</keyword>
<dbReference type="InterPro" id="IPR043129">
    <property type="entry name" value="ATPase_NBD"/>
</dbReference>
<protein>
    <submittedName>
        <fullName evidence="2">Predicted N-acetyl-glucosamine kinase 2, ROK family</fullName>
        <ecNumber evidence="2">2.7.1.59</ecNumber>
    </submittedName>
</protein>
<sequence length="305" mass="30286">MSATGYLIGVDVGGTSMRASAVTTTGTELARHRLPTSAELDPQRTLDRLIAELRAFLPPDTGKPRAIGLGVPGHVSAGVVRRAANLGWRDHPLAALLRASTGVDRISVSNDAAATALAESAARGHRGGVLVVPLGTGVSGALVRDGVLLGGDSGAAGELGHAPVIPGGEPCACGSSGCVEAYASARSVVRRFRSAGGRAHDAADVVAAVAAGDSRAAAVWDSACDALARGIAGAVALTDPGLVVLGGGLSAAGEALREPVDRRLAELLPWRDAPRLELAVLGQEAGLTGAVALAAAAIGDGQRAP</sequence>
<name>A0A1R4J2Q1_9MICO</name>
<evidence type="ECO:0000313" key="2">
    <source>
        <dbReference type="EMBL" id="SJN25953.1"/>
    </source>
</evidence>
<dbReference type="OrthoDB" id="9810372at2"/>
<reference evidence="3" key="1">
    <citation type="submission" date="2017-02" db="EMBL/GenBank/DDBJ databases">
        <authorList>
            <person name="Dridi B."/>
        </authorList>
    </citation>
    <scope>NUCLEOTIDE SEQUENCE [LARGE SCALE GENOMIC DNA]</scope>
    <source>
        <strain evidence="3">EB411</strain>
    </source>
</reference>
<evidence type="ECO:0000256" key="1">
    <source>
        <dbReference type="ARBA" id="ARBA00006479"/>
    </source>
</evidence>
<dbReference type="EMBL" id="FUKR01000028">
    <property type="protein sequence ID" value="SJN25953.1"/>
    <property type="molecule type" value="Genomic_DNA"/>
</dbReference>
<dbReference type="RefSeq" id="WP_087136560.1">
    <property type="nucleotide sequence ID" value="NZ_FUKR01000028.1"/>
</dbReference>
<dbReference type="Pfam" id="PF00480">
    <property type="entry name" value="ROK"/>
    <property type="match status" value="1"/>
</dbReference>
<dbReference type="InterPro" id="IPR000600">
    <property type="entry name" value="ROK"/>
</dbReference>
<dbReference type="PANTHER" id="PTHR18964">
    <property type="entry name" value="ROK (REPRESSOR, ORF, KINASE) FAMILY"/>
    <property type="match status" value="1"/>
</dbReference>
<dbReference type="EC" id="2.7.1.59" evidence="2"/>